<organism evidence="1 2">
    <name type="scientific">Erwinia tracheiphila</name>
    <dbReference type="NCBI Taxonomy" id="65700"/>
    <lineage>
        <taxon>Bacteria</taxon>
        <taxon>Pseudomonadati</taxon>
        <taxon>Pseudomonadota</taxon>
        <taxon>Gammaproteobacteria</taxon>
        <taxon>Enterobacterales</taxon>
        <taxon>Erwiniaceae</taxon>
        <taxon>Erwinia</taxon>
    </lineage>
</organism>
<dbReference type="Proteomes" id="UP000264980">
    <property type="component" value="Chromosome"/>
</dbReference>
<protein>
    <submittedName>
        <fullName evidence="1">Uncharacterized protein</fullName>
    </submittedName>
</protein>
<reference evidence="1 2" key="1">
    <citation type="submission" date="2016-01" db="EMBL/GenBank/DDBJ databases">
        <authorList>
            <person name="Oliw E.H."/>
        </authorList>
    </citation>
    <scope>NUCLEOTIDE SEQUENCE [LARGE SCALE GENOMIC DNA]</scope>
    <source>
        <strain evidence="1 2">MDcuke</strain>
    </source>
</reference>
<accession>A0A345CYT3</accession>
<dbReference type="EMBL" id="CP013970">
    <property type="protein sequence ID" value="AXF78600.1"/>
    <property type="molecule type" value="Genomic_DNA"/>
</dbReference>
<dbReference type="RefSeq" id="WP_233479083.1">
    <property type="nucleotide sequence ID" value="NZ_CP013970.1"/>
</dbReference>
<evidence type="ECO:0000313" key="2">
    <source>
        <dbReference type="Proteomes" id="UP000264980"/>
    </source>
</evidence>
<proteinExistence type="predicted"/>
<sequence>MKGLSKFITLVTACLISQVQAEKIVVSLSQEQEGGSAGRACIYVHEGKAEYVMVGPEGHCPSSVTLDTSMPETCCFFPVNDAVQQRKYVTFSLLTTF</sequence>
<gene>
    <name evidence="1" type="ORF">AV903_25570</name>
</gene>
<name>A0A345CYT3_9GAMM</name>
<dbReference type="AlphaFoldDB" id="A0A345CYT3"/>
<evidence type="ECO:0000313" key="1">
    <source>
        <dbReference type="EMBL" id="AXF78600.1"/>
    </source>
</evidence>